<proteinExistence type="predicted"/>
<organism evidence="1 2">
    <name type="scientific">Naganishia cerealis</name>
    <dbReference type="NCBI Taxonomy" id="610337"/>
    <lineage>
        <taxon>Eukaryota</taxon>
        <taxon>Fungi</taxon>
        <taxon>Dikarya</taxon>
        <taxon>Basidiomycota</taxon>
        <taxon>Agaricomycotina</taxon>
        <taxon>Tremellomycetes</taxon>
        <taxon>Filobasidiales</taxon>
        <taxon>Filobasidiaceae</taxon>
        <taxon>Naganishia</taxon>
    </lineage>
</organism>
<name>A0ACC2WBW4_9TREE</name>
<keyword evidence="2" id="KW-1185">Reference proteome</keyword>
<sequence length="1034" mass="112945">MAEAKRGSQSLDLRTQQPLEFDHIPAAVSRARVAQARDNSGIELRNRTTVPQFGSGIVRSAPEDVSGGGSVKYPQHIDNPVGFEDSRQREVQVYVGQVAGSANIPEDTTNDQRQTISRFSTVFSNAQTNRLTNLPDRWPVRSEDTFDRVTMDIFNVQENGHRTVQDPIPYQTTSSGLPQQQQQQQLPHPQHQQQRHQYLQHRQQDQQHQHQYYQQAEPSHQPSYLHYQNPTALQNPVEDNPALTDRPAVMLQHESSRQGSTFSEGVMNSFNLEHPFAFTNNGDIGSSSSYASPKGNTRAQATRTQAYSETANAQQSMPSPPPTRQGPVRPAREYYSLVAGSDQPSLMPDYKTEDSEENSLEPSSGKSTKIPSGISGGKIYELAANQNLLATLGEVHTHLSIKALRDQKRAGQVIELGKEQAKKTGRKTRAKDPRKPKRESISSMQALETNSEAGPGPSTLNHRASYQAPELPMMDETAVQVQTSGYMVPSASMDQSYNPSPVHVLPVPHLAGNPMSVVEEEPQMDNITRLSPSFPMRNVPFGPYGRPWTASRPSTSQAPQPQPQYTRPVTQGSNTDSRPSTANLSHGYIVHAGHYLPQAAVDSGQTTGTGHAQPMYLTNGRPVSRHEKGSTVSGTYLADRHQHQHHIIPNHSSSSMPPGLRLGGRDHLERREVPPQGGSNRIHSPYVYSHDQRYTAEAHIPAGYPRSPYEPVTLRPQDSGGQAYDGYGQSYDGYGNSTTSYPSVPPTPQTMQHTPHGRMVPMYTANSLSSSGPSHTSSGSLPSRHSRRSALSSGGHAYVSEQQQQHPAMESFRSIGPASSNQIAEIYGNSTGAQESPFSYHPPPTATTTTVTAPPTQMFYQPHETHGEVTYALPLEAGSLGGGQQQQQAPAGMAHYIMNGRNQRRRPSLPIESLVDEVVEPMESSHHSSAMASGQEPPSQVYYTVPYASVLATDPSTVTAGYGFPSDGRGGQAGATTTTLSGTHAVYPQAIPRGQVPPPHVEWESHSGGAEDPLVGQMDAKARALLEGNERYRM</sequence>
<evidence type="ECO:0000313" key="2">
    <source>
        <dbReference type="Proteomes" id="UP001241377"/>
    </source>
</evidence>
<evidence type="ECO:0000313" key="1">
    <source>
        <dbReference type="EMBL" id="KAJ9108552.1"/>
    </source>
</evidence>
<comment type="caution">
    <text evidence="1">The sequence shown here is derived from an EMBL/GenBank/DDBJ whole genome shotgun (WGS) entry which is preliminary data.</text>
</comment>
<dbReference type="Proteomes" id="UP001241377">
    <property type="component" value="Unassembled WGS sequence"/>
</dbReference>
<gene>
    <name evidence="1" type="ORF">QFC19_002268</name>
</gene>
<dbReference type="EMBL" id="JASBWR010000019">
    <property type="protein sequence ID" value="KAJ9108552.1"/>
    <property type="molecule type" value="Genomic_DNA"/>
</dbReference>
<accession>A0ACC2WBW4</accession>
<reference evidence="1" key="1">
    <citation type="submission" date="2023-04" db="EMBL/GenBank/DDBJ databases">
        <title>Draft Genome sequencing of Naganishia species isolated from polar environments using Oxford Nanopore Technology.</title>
        <authorList>
            <person name="Leo P."/>
            <person name="Venkateswaran K."/>
        </authorList>
    </citation>
    <scope>NUCLEOTIDE SEQUENCE</scope>
    <source>
        <strain evidence="1">MNA-CCFEE 5261</strain>
    </source>
</reference>
<protein>
    <submittedName>
        <fullName evidence="1">Uncharacterized protein</fullName>
    </submittedName>
</protein>